<proteinExistence type="predicted"/>
<dbReference type="RefSeq" id="WP_119654504.1">
    <property type="nucleotide sequence ID" value="NZ_JBHUOI010000028.1"/>
</dbReference>
<dbReference type="AlphaFoldDB" id="A0A418R6I2"/>
<organism evidence="1 2">
    <name type="scientific">Hymenobacter rubripertinctus</name>
    <dbReference type="NCBI Taxonomy" id="2029981"/>
    <lineage>
        <taxon>Bacteria</taxon>
        <taxon>Pseudomonadati</taxon>
        <taxon>Bacteroidota</taxon>
        <taxon>Cytophagia</taxon>
        <taxon>Cytophagales</taxon>
        <taxon>Hymenobacteraceae</taxon>
        <taxon>Hymenobacter</taxon>
    </lineage>
</organism>
<dbReference type="EMBL" id="QYCN01000004">
    <property type="protein sequence ID" value="RIY12904.1"/>
    <property type="molecule type" value="Genomic_DNA"/>
</dbReference>
<protein>
    <recommendedName>
        <fullName evidence="3">DUF4276 family protein</fullName>
    </recommendedName>
</protein>
<sequence>MKKTAEKPFLVGLLGESPNDTASLQALLGQRYGQQVQFFVISPQITGSQLDNPKLQHIIRANYRFTKPDLVVVTRDLDAPETDRTQQLKRKEFFRKINLGLEQKGIYLLNIQAIEALIAADIRVFNNRYECVCEVPANPMTISDPVRFLKNATPPRRPQYDEGHCAELLAAVDYDTVLANCRYFADFDEAFQQRIPPLTPPVKAATDTDEV</sequence>
<accession>A0A418R6I2</accession>
<evidence type="ECO:0000313" key="1">
    <source>
        <dbReference type="EMBL" id="RIY12904.1"/>
    </source>
</evidence>
<comment type="caution">
    <text evidence="1">The sequence shown here is derived from an EMBL/GenBank/DDBJ whole genome shotgun (WGS) entry which is preliminary data.</text>
</comment>
<evidence type="ECO:0000313" key="2">
    <source>
        <dbReference type="Proteomes" id="UP000284250"/>
    </source>
</evidence>
<keyword evidence="2" id="KW-1185">Reference proteome</keyword>
<dbReference type="Proteomes" id="UP000284250">
    <property type="component" value="Unassembled WGS sequence"/>
</dbReference>
<dbReference type="OrthoDB" id="881766at2"/>
<reference evidence="1 2" key="1">
    <citation type="submission" date="2019-01" db="EMBL/GenBank/DDBJ databases">
        <title>Hymenobacter humicola sp. nov., isolated from soils in Antarctica.</title>
        <authorList>
            <person name="Sedlacek I."/>
            <person name="Holochova P."/>
            <person name="Kralova S."/>
            <person name="Pantucek R."/>
            <person name="Stankova E."/>
            <person name="Vrbovska V."/>
            <person name="Kristofova L."/>
            <person name="Svec P."/>
            <person name="Busse H.-J."/>
        </authorList>
    </citation>
    <scope>NUCLEOTIDE SEQUENCE [LARGE SCALE GENOMIC DNA]</scope>
    <source>
        <strain evidence="1 2">CCM 8852</strain>
    </source>
</reference>
<gene>
    <name evidence="1" type="ORF">D0T11_04035</name>
</gene>
<name>A0A418R6I2_9BACT</name>
<evidence type="ECO:0008006" key="3">
    <source>
        <dbReference type="Google" id="ProtNLM"/>
    </source>
</evidence>